<evidence type="ECO:0000313" key="1">
    <source>
        <dbReference type="EMBL" id="KKL96417.1"/>
    </source>
</evidence>
<organism evidence="1">
    <name type="scientific">marine sediment metagenome</name>
    <dbReference type="NCBI Taxonomy" id="412755"/>
    <lineage>
        <taxon>unclassified sequences</taxon>
        <taxon>metagenomes</taxon>
        <taxon>ecological metagenomes</taxon>
    </lineage>
</organism>
<sequence length="24" mass="2473">MKKVLISVMGNDQPGIMATVAGVI</sequence>
<dbReference type="EMBL" id="LAZR01018437">
    <property type="protein sequence ID" value="KKL96417.1"/>
    <property type="molecule type" value="Genomic_DNA"/>
</dbReference>
<accession>A0A0F9JBG5</accession>
<gene>
    <name evidence="1" type="ORF">LCGC14_1844650</name>
</gene>
<evidence type="ECO:0008006" key="2">
    <source>
        <dbReference type="Google" id="ProtNLM"/>
    </source>
</evidence>
<dbReference type="Gene3D" id="3.30.70.260">
    <property type="match status" value="1"/>
</dbReference>
<protein>
    <recommendedName>
        <fullName evidence="2">ACT domain-containing protein</fullName>
    </recommendedName>
</protein>
<proteinExistence type="predicted"/>
<name>A0A0F9JBG5_9ZZZZ</name>
<comment type="caution">
    <text evidence="1">The sequence shown here is derived from an EMBL/GenBank/DDBJ whole genome shotgun (WGS) entry which is preliminary data.</text>
</comment>
<reference evidence="1" key="1">
    <citation type="journal article" date="2015" name="Nature">
        <title>Complex archaea that bridge the gap between prokaryotes and eukaryotes.</title>
        <authorList>
            <person name="Spang A."/>
            <person name="Saw J.H."/>
            <person name="Jorgensen S.L."/>
            <person name="Zaremba-Niedzwiedzka K."/>
            <person name="Martijn J."/>
            <person name="Lind A.E."/>
            <person name="van Eijk R."/>
            <person name="Schleper C."/>
            <person name="Guy L."/>
            <person name="Ettema T.J."/>
        </authorList>
    </citation>
    <scope>NUCLEOTIDE SEQUENCE</scope>
</reference>
<dbReference type="AlphaFoldDB" id="A0A0F9JBG5"/>
<feature type="non-terminal residue" evidence="1">
    <location>
        <position position="24"/>
    </location>
</feature>